<organism evidence="4 5">
    <name type="scientific">Gemmata obscuriglobus</name>
    <dbReference type="NCBI Taxonomy" id="114"/>
    <lineage>
        <taxon>Bacteria</taxon>
        <taxon>Pseudomonadati</taxon>
        <taxon>Planctomycetota</taxon>
        <taxon>Planctomycetia</taxon>
        <taxon>Gemmatales</taxon>
        <taxon>Gemmataceae</taxon>
        <taxon>Gemmata</taxon>
    </lineage>
</organism>
<gene>
    <name evidence="4" type="ORF">C1280_20240</name>
</gene>
<dbReference type="InterPro" id="IPR027417">
    <property type="entry name" value="P-loop_NTPase"/>
</dbReference>
<dbReference type="PANTHER" id="PTHR43384">
    <property type="entry name" value="SEPTUM SITE-DETERMINING PROTEIN MIND HOMOLOG, CHLOROPLASTIC-RELATED"/>
    <property type="match status" value="1"/>
</dbReference>
<name>A0A2Z3GZ93_9BACT</name>
<dbReference type="GO" id="GO:0016887">
    <property type="term" value="F:ATP hydrolysis activity"/>
    <property type="evidence" value="ECO:0007669"/>
    <property type="project" value="TreeGrafter"/>
</dbReference>
<evidence type="ECO:0000313" key="5">
    <source>
        <dbReference type="Proteomes" id="UP000245802"/>
    </source>
</evidence>
<dbReference type="KEGG" id="gog:C1280_20240"/>
<dbReference type="GO" id="GO:0005524">
    <property type="term" value="F:ATP binding"/>
    <property type="evidence" value="ECO:0007669"/>
    <property type="project" value="UniProtKB-KW"/>
</dbReference>
<sequence>MRTLLVGPSWQHTVLDRLAGLLRSHHGFNYIDRTPFEQAAPFFQESPVELVFLVLPADRAADALRAVGALAAAGARVLVVGPATDPKLILSVLQEGAERFLDQQELEPDLASVLARLTPQLKAEPRHLIAVLSASGGCGASTVAVNAAVLLAQRHGRCNLVDLNPVKADLAPLLDLKPQYTLADLCVNETRLDRTLYEKLLTPHASGVALLAGPRTPEEARQLTTAGVAEAVTRAGEAFAHVVVDLEDYFHDEQTDVLDRATRVLVVCRLDFTAVRNARRIIDALVARGVPRSRVEVVVNHAGLPNELPLGDAEAALGGPAAHVLPSDPHTMNMAANTGVPAAVQAPDAEVVRRVARLAGLTVADQRVGAVGRFTALCRGFAQRVLRHPQAAAETPAPILPYPQSQTDTRADQGPLAGPVRVPRAQAGAG</sequence>
<dbReference type="GO" id="GO:0005829">
    <property type="term" value="C:cytosol"/>
    <property type="evidence" value="ECO:0007669"/>
    <property type="project" value="TreeGrafter"/>
</dbReference>
<dbReference type="GO" id="GO:0051782">
    <property type="term" value="P:negative regulation of cell division"/>
    <property type="evidence" value="ECO:0007669"/>
    <property type="project" value="TreeGrafter"/>
</dbReference>
<keyword evidence="2" id="KW-0067">ATP-binding</keyword>
<evidence type="ECO:0000256" key="2">
    <source>
        <dbReference type="ARBA" id="ARBA00022840"/>
    </source>
</evidence>
<evidence type="ECO:0008006" key="6">
    <source>
        <dbReference type="Google" id="ProtNLM"/>
    </source>
</evidence>
<keyword evidence="1" id="KW-0547">Nucleotide-binding</keyword>
<dbReference type="SUPFAM" id="SSF52540">
    <property type="entry name" value="P-loop containing nucleoside triphosphate hydrolases"/>
    <property type="match status" value="1"/>
</dbReference>
<dbReference type="RefSeq" id="WP_010037063.1">
    <property type="nucleotide sequence ID" value="NZ_CP025958.1"/>
</dbReference>
<accession>A0A2Z3GZ93</accession>
<dbReference type="PANTHER" id="PTHR43384:SF6">
    <property type="entry name" value="SEPTUM SITE-DETERMINING PROTEIN MIND HOMOLOG, CHLOROPLASTIC"/>
    <property type="match status" value="1"/>
</dbReference>
<evidence type="ECO:0000256" key="3">
    <source>
        <dbReference type="SAM" id="MobiDB-lite"/>
    </source>
</evidence>
<dbReference type="InterPro" id="IPR050625">
    <property type="entry name" value="ParA/MinD_ATPase"/>
</dbReference>
<feature type="region of interest" description="Disordered" evidence="3">
    <location>
        <begin position="389"/>
        <end position="430"/>
    </location>
</feature>
<evidence type="ECO:0000256" key="1">
    <source>
        <dbReference type="ARBA" id="ARBA00022741"/>
    </source>
</evidence>
<dbReference type="EMBL" id="CP025958">
    <property type="protein sequence ID" value="AWM39083.1"/>
    <property type="molecule type" value="Genomic_DNA"/>
</dbReference>
<dbReference type="OrthoDB" id="264766at2"/>
<dbReference type="Gene3D" id="3.40.50.300">
    <property type="entry name" value="P-loop containing nucleotide triphosphate hydrolases"/>
    <property type="match status" value="1"/>
</dbReference>
<keyword evidence="5" id="KW-1185">Reference proteome</keyword>
<reference evidence="4 5" key="1">
    <citation type="submission" date="2018-01" db="EMBL/GenBank/DDBJ databases">
        <title>G. obscuriglobus.</title>
        <authorList>
            <person name="Franke J."/>
            <person name="Blomberg W."/>
            <person name="Selmecki A."/>
        </authorList>
    </citation>
    <scope>NUCLEOTIDE SEQUENCE [LARGE SCALE GENOMIC DNA]</scope>
    <source>
        <strain evidence="4 5">DSM 5831</strain>
    </source>
</reference>
<evidence type="ECO:0000313" key="4">
    <source>
        <dbReference type="EMBL" id="AWM39083.1"/>
    </source>
</evidence>
<protein>
    <recommendedName>
        <fullName evidence="6">Response regulatory domain-containing protein</fullName>
    </recommendedName>
</protein>
<dbReference type="Proteomes" id="UP000245802">
    <property type="component" value="Chromosome"/>
</dbReference>
<dbReference type="AlphaFoldDB" id="A0A2Z3GZ93"/>
<proteinExistence type="predicted"/>
<dbReference type="GO" id="GO:0009898">
    <property type="term" value="C:cytoplasmic side of plasma membrane"/>
    <property type="evidence" value="ECO:0007669"/>
    <property type="project" value="TreeGrafter"/>
</dbReference>